<keyword evidence="4" id="KW-1185">Reference proteome</keyword>
<evidence type="ECO:0000256" key="1">
    <source>
        <dbReference type="SAM" id="MobiDB-lite"/>
    </source>
</evidence>
<evidence type="ECO:0000259" key="2">
    <source>
        <dbReference type="PROSITE" id="PS51159"/>
    </source>
</evidence>
<sequence>MMAAAPRPRRHQRSASFLDGPFAPLAVPRRSRKANFVVGGSSDEDDCPLVREVNQRARAEDHFRDFSYDAAAHASEAIPFPETPRTPREGSASSTGSSTPILLKNGRPLKPSLKARVSLSMSTPDVATMLAHAKSAPSTPRVHFPARERLESVVLFDKRASPLEVAAGDSPIASPRPYYASDDEHGSFPRLRNASFPFPAVPLQGLSAALLAKTKLKIALARSAPLHPVPRPAAHVHLAAVRLLATRLSGSILVKNISYNKRVVVRYTFDNWETTSEVTATWSSPNALADLPKADPKPFGDEETDLDVARGILVAVPTGYDRFVFNVKLDDVAPYLSARPMLLAVKFEAAGVGEWWDSCGGVNYRFEFDHVPRKDVPKEEPKITGRPRSNTSPAPLSTDATAADPPSASLLTAKLGALQGEKSEKTPERPTLKLQFPSDDTITPTPLDIGAPKLALVVPAHKPLTPPDSASSSPREIPAPLPQPSTQISTIGLPLPSPEDSPSSGRRQSSPLPSSSAVEAPAHSTTRVQDQSYADFIAKYCFAGAATTTPPPPAGPTNSFSPPAFGWGSTSHGSWGGVGFNYGSAFSGGDM</sequence>
<dbReference type="OrthoDB" id="1881at2759"/>
<gene>
    <name evidence="3" type="ORF">CTheo_2017</name>
</gene>
<dbReference type="GO" id="GO:0008157">
    <property type="term" value="F:protein phosphatase 1 binding"/>
    <property type="evidence" value="ECO:0007669"/>
    <property type="project" value="TreeGrafter"/>
</dbReference>
<dbReference type="InterPro" id="IPR005036">
    <property type="entry name" value="CBM21_dom"/>
</dbReference>
<name>A0A5N5QS50_9AGAM</name>
<evidence type="ECO:0000313" key="4">
    <source>
        <dbReference type="Proteomes" id="UP000383932"/>
    </source>
</evidence>
<evidence type="ECO:0000313" key="3">
    <source>
        <dbReference type="EMBL" id="KAB5594534.1"/>
    </source>
</evidence>
<feature type="compositionally biased region" description="Polar residues" evidence="1">
    <location>
        <begin position="387"/>
        <end position="400"/>
    </location>
</feature>
<dbReference type="Pfam" id="PF03370">
    <property type="entry name" value="CBM_21"/>
    <property type="match status" value="1"/>
</dbReference>
<comment type="caution">
    <text evidence="3">The sequence shown here is derived from an EMBL/GenBank/DDBJ whole genome shotgun (WGS) entry which is preliminary data.</text>
</comment>
<dbReference type="Gene3D" id="2.60.40.2440">
    <property type="entry name" value="Carbohydrate binding type-21 domain"/>
    <property type="match status" value="1"/>
</dbReference>
<dbReference type="PROSITE" id="PS51159">
    <property type="entry name" value="CBM21"/>
    <property type="match status" value="1"/>
</dbReference>
<dbReference type="PANTHER" id="PTHR12307:SF36">
    <property type="entry name" value="GLYCOGEN-BINDING SUBUNIT 76A"/>
    <property type="match status" value="1"/>
</dbReference>
<feature type="region of interest" description="Disordered" evidence="1">
    <location>
        <begin position="545"/>
        <end position="575"/>
    </location>
</feature>
<dbReference type="EMBL" id="SSOP01000019">
    <property type="protein sequence ID" value="KAB5594534.1"/>
    <property type="molecule type" value="Genomic_DNA"/>
</dbReference>
<feature type="region of interest" description="Disordered" evidence="1">
    <location>
        <begin position="75"/>
        <end position="107"/>
    </location>
</feature>
<feature type="region of interest" description="Disordered" evidence="1">
    <location>
        <begin position="1"/>
        <end position="24"/>
    </location>
</feature>
<proteinExistence type="predicted"/>
<feature type="compositionally biased region" description="Polar residues" evidence="1">
    <location>
        <begin position="505"/>
        <end position="529"/>
    </location>
</feature>
<dbReference type="GO" id="GO:0000164">
    <property type="term" value="C:protein phosphatase type 1 complex"/>
    <property type="evidence" value="ECO:0007669"/>
    <property type="project" value="TreeGrafter"/>
</dbReference>
<organism evidence="3 4">
    <name type="scientific">Ceratobasidium theobromae</name>
    <dbReference type="NCBI Taxonomy" id="1582974"/>
    <lineage>
        <taxon>Eukaryota</taxon>
        <taxon>Fungi</taxon>
        <taxon>Dikarya</taxon>
        <taxon>Basidiomycota</taxon>
        <taxon>Agaricomycotina</taxon>
        <taxon>Agaricomycetes</taxon>
        <taxon>Cantharellales</taxon>
        <taxon>Ceratobasidiaceae</taxon>
        <taxon>Ceratobasidium</taxon>
    </lineage>
</organism>
<dbReference type="PANTHER" id="PTHR12307">
    <property type="entry name" value="PROTEIN PHOSPHATASE 1 REGULATORY SUBUNIT"/>
    <property type="match status" value="1"/>
</dbReference>
<dbReference type="InterPro" id="IPR038175">
    <property type="entry name" value="CBM21_dom_sf"/>
</dbReference>
<feature type="domain" description="CBM21" evidence="2">
    <location>
        <begin position="228"/>
        <end position="367"/>
    </location>
</feature>
<dbReference type="GO" id="GO:0005979">
    <property type="term" value="P:regulation of glycogen biosynthetic process"/>
    <property type="evidence" value="ECO:0007669"/>
    <property type="project" value="TreeGrafter"/>
</dbReference>
<dbReference type="AlphaFoldDB" id="A0A5N5QS50"/>
<dbReference type="Proteomes" id="UP000383932">
    <property type="component" value="Unassembled WGS sequence"/>
</dbReference>
<protein>
    <submittedName>
        <fullName evidence="3">Carbohydrate binding domain-containing protein</fullName>
    </submittedName>
</protein>
<feature type="region of interest" description="Disordered" evidence="1">
    <location>
        <begin position="376"/>
        <end position="406"/>
    </location>
</feature>
<dbReference type="InterPro" id="IPR050782">
    <property type="entry name" value="PP1_regulatory_subunit_3"/>
</dbReference>
<feature type="region of interest" description="Disordered" evidence="1">
    <location>
        <begin position="461"/>
        <end position="529"/>
    </location>
</feature>
<dbReference type="GO" id="GO:2001069">
    <property type="term" value="F:glycogen binding"/>
    <property type="evidence" value="ECO:0007669"/>
    <property type="project" value="TreeGrafter"/>
</dbReference>
<feature type="compositionally biased region" description="Polar residues" evidence="1">
    <location>
        <begin position="91"/>
        <end position="100"/>
    </location>
</feature>
<accession>A0A5N5QS50</accession>
<feature type="region of interest" description="Disordered" evidence="1">
    <location>
        <begin position="419"/>
        <end position="447"/>
    </location>
</feature>
<reference evidence="3 4" key="1">
    <citation type="journal article" date="2019" name="Fungal Biol. Biotechnol.">
        <title>Draft genome sequence of fastidious pathogen Ceratobasidium theobromae, which causes vascular-streak dieback in Theobroma cacao.</title>
        <authorList>
            <person name="Ali S.S."/>
            <person name="Asman A."/>
            <person name="Shao J."/>
            <person name="Firmansyah A.P."/>
            <person name="Susilo A.W."/>
            <person name="Rosmana A."/>
            <person name="McMahon P."/>
            <person name="Junaid M."/>
            <person name="Guest D."/>
            <person name="Kheng T.Y."/>
            <person name="Meinhardt L.W."/>
            <person name="Bailey B.A."/>
        </authorList>
    </citation>
    <scope>NUCLEOTIDE SEQUENCE [LARGE SCALE GENOMIC DNA]</scope>
    <source>
        <strain evidence="3 4">CT2</strain>
    </source>
</reference>
<feature type="compositionally biased region" description="Basic and acidic residues" evidence="1">
    <location>
        <begin position="421"/>
        <end position="431"/>
    </location>
</feature>